<evidence type="ECO:0000256" key="6">
    <source>
        <dbReference type="SAM" id="SignalP"/>
    </source>
</evidence>
<dbReference type="GO" id="GO:0009254">
    <property type="term" value="P:peptidoglycan turnover"/>
    <property type="evidence" value="ECO:0007669"/>
    <property type="project" value="InterPro"/>
</dbReference>
<dbReference type="PIRSF" id="PIRSF019422">
    <property type="entry name" value="MltA"/>
    <property type="match status" value="1"/>
</dbReference>
<feature type="domain" description="Lytic transglycosylase MltA" evidence="7">
    <location>
        <begin position="143"/>
        <end position="285"/>
    </location>
</feature>
<dbReference type="GO" id="GO:0009253">
    <property type="term" value="P:peptidoglycan catabolic process"/>
    <property type="evidence" value="ECO:0007669"/>
    <property type="project" value="TreeGrafter"/>
</dbReference>
<comment type="catalytic activity">
    <reaction evidence="1">
        <text>Exolytic cleavage of the (1-&gt;4)-beta-glycosidic linkage between N-acetylmuramic acid (MurNAc) and N-acetylglucosamine (GlcNAc) residues in peptidoglycan, from either the reducing or the non-reducing ends of the peptidoglycan chains, with concomitant formation of a 1,6-anhydrobond in the MurNAc residue.</text>
        <dbReference type="EC" id="4.2.2.n1"/>
    </reaction>
</comment>
<dbReference type="PANTHER" id="PTHR30124">
    <property type="entry name" value="MEMBRANE-BOUND LYTIC MUREIN TRANSGLYCOSYLASE A"/>
    <property type="match status" value="1"/>
</dbReference>
<feature type="chain" id="PRO_5037576139" description="peptidoglycan lytic exotransglycosylase" evidence="6">
    <location>
        <begin position="28"/>
        <end position="389"/>
    </location>
</feature>
<keyword evidence="4" id="KW-0961">Cell wall biogenesis/degradation</keyword>
<dbReference type="EMBL" id="JAFNME010000004">
    <property type="protein sequence ID" value="MBO1248754.1"/>
    <property type="molecule type" value="Genomic_DNA"/>
</dbReference>
<evidence type="ECO:0000256" key="5">
    <source>
        <dbReference type="ARBA" id="ARBA00030918"/>
    </source>
</evidence>
<protein>
    <recommendedName>
        <fullName evidence="2">peptidoglycan lytic exotransglycosylase</fullName>
        <ecNumber evidence="2">4.2.2.n1</ecNumber>
    </recommendedName>
    <alternativeName>
        <fullName evidence="5">Murein hydrolase A</fullName>
    </alternativeName>
</protein>
<dbReference type="GO" id="GO:0019867">
    <property type="term" value="C:outer membrane"/>
    <property type="evidence" value="ECO:0007669"/>
    <property type="project" value="InterPro"/>
</dbReference>
<proteinExistence type="predicted"/>
<feature type="signal peptide" evidence="6">
    <location>
        <begin position="1"/>
        <end position="27"/>
    </location>
</feature>
<dbReference type="Proteomes" id="UP000664731">
    <property type="component" value="Unassembled WGS sequence"/>
</dbReference>
<dbReference type="SUPFAM" id="SSF50685">
    <property type="entry name" value="Barwin-like endoglucanases"/>
    <property type="match status" value="1"/>
</dbReference>
<evidence type="ECO:0000313" key="9">
    <source>
        <dbReference type="Proteomes" id="UP000664731"/>
    </source>
</evidence>
<evidence type="ECO:0000256" key="4">
    <source>
        <dbReference type="ARBA" id="ARBA00023316"/>
    </source>
</evidence>
<dbReference type="EC" id="4.2.2.n1" evidence="2"/>
<keyword evidence="6" id="KW-0732">Signal</keyword>
<dbReference type="InterPro" id="IPR005300">
    <property type="entry name" value="MltA_B"/>
</dbReference>
<dbReference type="SMART" id="SM00925">
    <property type="entry name" value="MltA"/>
    <property type="match status" value="1"/>
</dbReference>
<evidence type="ECO:0000256" key="2">
    <source>
        <dbReference type="ARBA" id="ARBA00012587"/>
    </source>
</evidence>
<dbReference type="InterPro" id="IPR026044">
    <property type="entry name" value="MltA"/>
</dbReference>
<dbReference type="GO" id="GO:0008933">
    <property type="term" value="F:peptidoglycan lytic transglycosylase activity"/>
    <property type="evidence" value="ECO:0007669"/>
    <property type="project" value="TreeGrafter"/>
</dbReference>
<dbReference type="CDD" id="cd14485">
    <property type="entry name" value="mltA_like_LT_A"/>
    <property type="match status" value="1"/>
</dbReference>
<dbReference type="Gene3D" id="2.40.240.50">
    <property type="entry name" value="Barwin-like endoglucanases"/>
    <property type="match status" value="1"/>
</dbReference>
<dbReference type="RefSeq" id="WP_207574303.1">
    <property type="nucleotide sequence ID" value="NZ_JAFNME010000004.1"/>
</dbReference>
<evidence type="ECO:0000313" key="8">
    <source>
        <dbReference type="EMBL" id="MBO1248754.1"/>
    </source>
</evidence>
<evidence type="ECO:0000256" key="3">
    <source>
        <dbReference type="ARBA" id="ARBA00023239"/>
    </source>
</evidence>
<reference evidence="8" key="1">
    <citation type="submission" date="2021-03" db="EMBL/GenBank/DDBJ databases">
        <title>Comamonas denitrificans.</title>
        <authorList>
            <person name="Finster K."/>
        </authorList>
    </citation>
    <scope>NUCLEOTIDE SEQUENCE</scope>
    <source>
        <strain evidence="8">MM2021_4</strain>
    </source>
</reference>
<accession>A0A939GVD1</accession>
<evidence type="ECO:0000256" key="1">
    <source>
        <dbReference type="ARBA" id="ARBA00001420"/>
    </source>
</evidence>
<keyword evidence="9" id="KW-1185">Reference proteome</keyword>
<evidence type="ECO:0000259" key="7">
    <source>
        <dbReference type="SMART" id="SM00925"/>
    </source>
</evidence>
<comment type="caution">
    <text evidence="8">The sequence shown here is derived from an EMBL/GenBank/DDBJ whole genome shotgun (WGS) entry which is preliminary data.</text>
</comment>
<dbReference type="AlphaFoldDB" id="A0A939GVD1"/>
<keyword evidence="3" id="KW-0456">Lyase</keyword>
<dbReference type="GO" id="GO:0071555">
    <property type="term" value="P:cell wall organization"/>
    <property type="evidence" value="ECO:0007669"/>
    <property type="project" value="UniProtKB-KW"/>
</dbReference>
<dbReference type="Gene3D" id="2.40.40.10">
    <property type="entry name" value="RlpA-like domain"/>
    <property type="match status" value="2"/>
</dbReference>
<organism evidence="8 9">
    <name type="scientific">Comamonas denitrificans</name>
    <dbReference type="NCBI Taxonomy" id="117506"/>
    <lineage>
        <taxon>Bacteria</taxon>
        <taxon>Pseudomonadati</taxon>
        <taxon>Pseudomonadota</taxon>
        <taxon>Betaproteobacteria</taxon>
        <taxon>Burkholderiales</taxon>
        <taxon>Comamonadaceae</taxon>
        <taxon>Comamonas</taxon>
    </lineage>
</organism>
<dbReference type="InterPro" id="IPR010611">
    <property type="entry name" value="3D_dom"/>
</dbReference>
<dbReference type="InterPro" id="IPR036908">
    <property type="entry name" value="RlpA-like_sf"/>
</dbReference>
<sequence>MTASFFPRALLLLIVGSLIACSTPRKGDIPMADKVPPLPTGMVPDTAPLPPPIARPGSRWVPVRWAELPGLAEDDVHQALQAWQHSCTAPPAALARLCPDIRRLGLANTAQIWHWLQTHMQPYRVEDHSGNSNGMLTAYYEPFFNAQRQPDPVFRYPLYAAPVGVEGFGKRKPWLSRQQIESSPSVQAALAGHEIAWLDDPVKVLVLHIQGSGRLNMTEPDGRQRQVRAAFAATNDHPYRSVGKWLLERGLVRDATWPGITAWTQANPSRVQEMLWSNPRYVFFREEALDEVSSNFGPKGAQGVPLTAERSIAVDRRSIPYGTPVWLSSSGPTQALNRLVLAQDTGSAIVGAVRADYFMGSGEIAGDIAGRTKQDLRLWVLWPKGAPAP</sequence>
<dbReference type="PANTHER" id="PTHR30124:SF0">
    <property type="entry name" value="MEMBRANE-BOUND LYTIC MUREIN TRANSGLYCOSYLASE A"/>
    <property type="match status" value="1"/>
</dbReference>
<name>A0A939GVD1_9BURK</name>
<dbReference type="Pfam" id="PF06725">
    <property type="entry name" value="3D"/>
    <property type="match status" value="1"/>
</dbReference>
<dbReference type="Pfam" id="PF03562">
    <property type="entry name" value="MltA"/>
    <property type="match status" value="1"/>
</dbReference>
<dbReference type="CDD" id="cd14668">
    <property type="entry name" value="mlta_B"/>
    <property type="match status" value="1"/>
</dbReference>
<dbReference type="GO" id="GO:0004553">
    <property type="term" value="F:hydrolase activity, hydrolyzing O-glycosyl compounds"/>
    <property type="evidence" value="ECO:0007669"/>
    <property type="project" value="InterPro"/>
</dbReference>
<gene>
    <name evidence="8" type="ORF">J1777_02730</name>
</gene>